<evidence type="ECO:0000256" key="5">
    <source>
        <dbReference type="SAM" id="MobiDB-lite"/>
    </source>
</evidence>
<dbReference type="InterPro" id="IPR008974">
    <property type="entry name" value="TRAF-like"/>
</dbReference>
<dbReference type="Gene3D" id="3.30.40.10">
    <property type="entry name" value="Zinc/RING finger domain, C3HC4 (zinc finger)"/>
    <property type="match status" value="1"/>
</dbReference>
<dbReference type="EMBL" id="NPHW01003163">
    <property type="protein sequence ID" value="OXV10041.1"/>
    <property type="molecule type" value="Genomic_DNA"/>
</dbReference>
<feature type="domain" description="USP" evidence="8">
    <location>
        <begin position="437"/>
        <end position="707"/>
    </location>
</feature>
<dbReference type="GO" id="GO:0005737">
    <property type="term" value="C:cytoplasm"/>
    <property type="evidence" value="ECO:0007669"/>
    <property type="project" value="UniProtKB-SubCell"/>
</dbReference>
<evidence type="ECO:0000256" key="1">
    <source>
        <dbReference type="ARBA" id="ARBA00004496"/>
    </source>
</evidence>
<feature type="region of interest" description="Disordered" evidence="5">
    <location>
        <begin position="1"/>
        <end position="147"/>
    </location>
</feature>
<dbReference type="FunFam" id="3.30.40.10:FF:000334">
    <property type="entry name" value="MATH and UCH domain protein"/>
    <property type="match status" value="1"/>
</dbReference>
<keyword evidence="4" id="KW-0479">Metal-binding</keyword>
<evidence type="ECO:0000313" key="10">
    <source>
        <dbReference type="Proteomes" id="UP000243515"/>
    </source>
</evidence>
<keyword evidence="10" id="KW-1185">Reference proteome</keyword>
<dbReference type="Pfam" id="PF13920">
    <property type="entry name" value="zf-C3HC4_3"/>
    <property type="match status" value="1"/>
</dbReference>
<evidence type="ECO:0000256" key="4">
    <source>
        <dbReference type="PROSITE-ProRule" id="PRU00175"/>
    </source>
</evidence>
<evidence type="ECO:0008006" key="11">
    <source>
        <dbReference type="Google" id="ProtNLM"/>
    </source>
</evidence>
<dbReference type="PROSITE" id="PS50235">
    <property type="entry name" value="USP_3"/>
    <property type="match status" value="1"/>
</dbReference>
<dbReference type="SUPFAM" id="SSF82185">
    <property type="entry name" value="Histone H3 K4-specific methyltransferase SET7/9 N-terminal domain"/>
    <property type="match status" value="1"/>
</dbReference>
<dbReference type="SUPFAM" id="SSF49599">
    <property type="entry name" value="TRAF domain-like"/>
    <property type="match status" value="1"/>
</dbReference>
<feature type="compositionally biased region" description="Polar residues" evidence="5">
    <location>
        <begin position="72"/>
        <end position="81"/>
    </location>
</feature>
<feature type="compositionally biased region" description="Pro residues" evidence="5">
    <location>
        <begin position="133"/>
        <end position="142"/>
    </location>
</feature>
<keyword evidence="3" id="KW-0677">Repeat</keyword>
<evidence type="ECO:0000313" key="9">
    <source>
        <dbReference type="EMBL" id="OXV10041.1"/>
    </source>
</evidence>
<feature type="compositionally biased region" description="Polar residues" evidence="5">
    <location>
        <begin position="929"/>
        <end position="940"/>
    </location>
</feature>
<evidence type="ECO:0000259" key="6">
    <source>
        <dbReference type="PROSITE" id="PS50089"/>
    </source>
</evidence>
<dbReference type="SUPFAM" id="SSF57850">
    <property type="entry name" value="RING/U-box"/>
    <property type="match status" value="1"/>
</dbReference>
<dbReference type="GO" id="GO:0016579">
    <property type="term" value="P:protein deubiquitination"/>
    <property type="evidence" value="ECO:0007669"/>
    <property type="project" value="InterPro"/>
</dbReference>
<evidence type="ECO:0000259" key="7">
    <source>
        <dbReference type="PROSITE" id="PS50144"/>
    </source>
</evidence>
<dbReference type="InterPro" id="IPR013083">
    <property type="entry name" value="Znf_RING/FYVE/PHD"/>
</dbReference>
<feature type="region of interest" description="Disordered" evidence="5">
    <location>
        <begin position="891"/>
        <end position="1028"/>
    </location>
</feature>
<dbReference type="Proteomes" id="UP000243515">
    <property type="component" value="Unassembled WGS sequence"/>
</dbReference>
<gene>
    <name evidence="9" type="ORF">Egran_02193</name>
</gene>
<accession>A0A232M0W1</accession>
<keyword evidence="4" id="KW-0863">Zinc-finger</keyword>
<dbReference type="Pfam" id="PF00443">
    <property type="entry name" value="UCH"/>
    <property type="match status" value="1"/>
</dbReference>
<feature type="compositionally biased region" description="Pro residues" evidence="5">
    <location>
        <begin position="28"/>
        <end position="42"/>
    </location>
</feature>
<sequence>MDVNMSVSIPPPPTHFFNLDSTDQPLPESSPMPPPPPPPPAVQSPVTTPLPSSLDTLPPPPEPASTVAEASTTNIDLTTESVDLPDTAMDTSPDGPDSGPPPPATESTPDAAATPEASASAEDPFSPARSEDTPPPPPPPADPENASWADIEEDRSTPDEAELKEIESMGAEYSALDYAYWENSFYRDLDDPGYRPAEKARLTWKIKGVRGTKERPNRAKIMRSPAAYVGGFWWTIKFFPRGNGVTALSVYLECSPEMPAPDKELPESEFTVVRGPPGTAPGDLASDLNVQIPRLEDSSVWADEFRRVYPGTPLATAADASNSETAPEESEKATPRPRDWRVPAQIGVILYNPDEPRTSWVQSSCHQFNPYNLDWGWTNFHGPWDQIHRRRRGQRQALLRNDTLVFDAYIRVFDDQTKSLWWHPSESEPVWDSLALTGYRALGDSVLNHSAEVAGLTAWLHLAPFRRIVQAVDVLEHRQNCDIKPRPLCDALQKFLWRLRHQLPESGRSVDTDRVTATLRNLHEYSGDVSEFWERLRRSLELELAGTDAIAQLAQLFDSAPVVSSTPPVNHLPIPGIRVPADRAQTVQAAVNHFLEQTPGRWSLPPVLHVELSRQQFDQAARQWKLLYNRVDLDEVLDVSPYVIDGQCGRFDLYGFVVHCGRRTSGKFFSILRPGGPGSKWLAFDDDNDNRVECLTRKAALETHVGLEDAKLADAANDRNGGHDVAVVVLYVRSDVVREYLPGPLEPWEVPTALETYLKTGSYPGVDPSNGPTVQVEIYDFPNWDGLDSLFNSYDLMSQAKSLNQVMYLTLPSTTTIAELRRKVAQWKSNGSPEKVGPERVRLWQVGQTKEFFGPTLIFNRIVELDDPLDFNLTTVRFWTHVLSEADAKFFALPDPPPTVNATTENKPEEAVEVRSASDSEEGREPSQPRETTASDSSNIVAEGAQNLADRREAGPEEATDPTAEPSPNGTNMPLSMTTEQLESNSDPDPEADVVEMDAEATPPPQSTNDDPPSQLADPPTSAPAPAEDLVMQDSPAQAEGASENSTPTEPPVALPVSHIYYFIQVFDIEKQVLHTVGSYFSRIEENIKSALRKHLGWPEDKDFLIWMRVDGTSVSTVSPVDTFWTPVRDGMCFVVGTKLTKDQPGFRRSTFEAAGLFSNPDSLVQHLWALSRNHPTQAFTGTKTIDATFSGDYYSGDFNKGCYHGNGTHISDSGTTYVGDFIFGQRHGKGKMEYPSGDTYEGDWIEDQRHGHGTFVERKTGNKYVGGYKNGKRHGKGVSYWEVADEEMDLCQICYGEEQDALFYDCGHVCACVSCARQVDICPICRKNVISVVKIFKT</sequence>
<dbReference type="InterPro" id="IPR001841">
    <property type="entry name" value="Znf_RING"/>
</dbReference>
<organism evidence="9 10">
    <name type="scientific">Elaphomyces granulatus</name>
    <dbReference type="NCBI Taxonomy" id="519963"/>
    <lineage>
        <taxon>Eukaryota</taxon>
        <taxon>Fungi</taxon>
        <taxon>Dikarya</taxon>
        <taxon>Ascomycota</taxon>
        <taxon>Pezizomycotina</taxon>
        <taxon>Eurotiomycetes</taxon>
        <taxon>Eurotiomycetidae</taxon>
        <taxon>Eurotiales</taxon>
        <taxon>Elaphomycetaceae</taxon>
        <taxon>Elaphomyces</taxon>
    </lineage>
</organism>
<feature type="compositionally biased region" description="Basic and acidic residues" evidence="5">
    <location>
        <begin position="906"/>
        <end position="928"/>
    </location>
</feature>
<feature type="domain" description="RING-type" evidence="6">
    <location>
        <begin position="1292"/>
        <end position="1327"/>
    </location>
</feature>
<feature type="compositionally biased region" description="Low complexity" evidence="5">
    <location>
        <begin position="43"/>
        <end position="56"/>
    </location>
</feature>
<dbReference type="InterPro" id="IPR038765">
    <property type="entry name" value="Papain-like_cys_pep_sf"/>
</dbReference>
<name>A0A232M0W1_9EURO</name>
<proteinExistence type="predicted"/>
<dbReference type="Pfam" id="PF02493">
    <property type="entry name" value="MORN"/>
    <property type="match status" value="4"/>
</dbReference>
<dbReference type="PANTHER" id="PTHR43215">
    <property type="entry name" value="RADIAL SPOKE HEAD 1 HOMOLOG"/>
    <property type="match status" value="1"/>
</dbReference>
<dbReference type="PROSITE" id="PS50144">
    <property type="entry name" value="MATH"/>
    <property type="match status" value="1"/>
</dbReference>
<dbReference type="InterPro" id="IPR001394">
    <property type="entry name" value="Peptidase_C19_UCH"/>
</dbReference>
<dbReference type="GO" id="GO:0004843">
    <property type="term" value="F:cysteine-type deubiquitinase activity"/>
    <property type="evidence" value="ECO:0007669"/>
    <property type="project" value="InterPro"/>
</dbReference>
<dbReference type="SMART" id="SM00698">
    <property type="entry name" value="MORN"/>
    <property type="match status" value="4"/>
</dbReference>
<dbReference type="PANTHER" id="PTHR43215:SF14">
    <property type="entry name" value="RADIAL SPOKE HEAD 1 HOMOLOG"/>
    <property type="match status" value="1"/>
</dbReference>
<dbReference type="Gene3D" id="2.20.110.10">
    <property type="entry name" value="Histone H3 K4-specific methyltransferase SET7/9 N-terminal domain"/>
    <property type="match status" value="2"/>
</dbReference>
<feature type="compositionally biased region" description="Low complexity" evidence="5">
    <location>
        <begin position="105"/>
        <end position="124"/>
    </location>
</feature>
<dbReference type="Gene3D" id="2.60.210.10">
    <property type="entry name" value="Apoptosis, Tumor Necrosis Factor Receptor Associated Protein 2, Chain A"/>
    <property type="match status" value="1"/>
</dbReference>
<protein>
    <recommendedName>
        <fullName evidence="11">MATH and UCH domain protein</fullName>
    </recommendedName>
</protein>
<feature type="compositionally biased region" description="Acidic residues" evidence="5">
    <location>
        <begin position="986"/>
        <end position="999"/>
    </location>
</feature>
<dbReference type="SUPFAM" id="SSF54001">
    <property type="entry name" value="Cysteine proteinases"/>
    <property type="match status" value="1"/>
</dbReference>
<reference evidence="9 10" key="1">
    <citation type="journal article" date="2015" name="Environ. Microbiol.">
        <title>Metagenome sequence of Elaphomyces granulatus from sporocarp tissue reveals Ascomycota ectomycorrhizal fingerprints of genome expansion and a Proteobacteria-rich microbiome.</title>
        <authorList>
            <person name="Quandt C.A."/>
            <person name="Kohler A."/>
            <person name="Hesse C.N."/>
            <person name="Sharpton T.J."/>
            <person name="Martin F."/>
            <person name="Spatafora J.W."/>
        </authorList>
    </citation>
    <scope>NUCLEOTIDE SEQUENCE [LARGE SCALE GENOMIC DNA]</scope>
    <source>
        <strain evidence="9 10">OSC145934</strain>
    </source>
</reference>
<dbReference type="GO" id="GO:0008270">
    <property type="term" value="F:zinc ion binding"/>
    <property type="evidence" value="ECO:0007669"/>
    <property type="project" value="UniProtKB-KW"/>
</dbReference>
<dbReference type="InterPro" id="IPR028889">
    <property type="entry name" value="USP"/>
</dbReference>
<dbReference type="InterPro" id="IPR003409">
    <property type="entry name" value="MORN"/>
</dbReference>
<dbReference type="Gene3D" id="3.90.70.10">
    <property type="entry name" value="Cysteine proteinases"/>
    <property type="match status" value="1"/>
</dbReference>
<feature type="compositionally biased region" description="Basic and acidic residues" evidence="5">
    <location>
        <begin position="329"/>
        <end position="338"/>
    </location>
</feature>
<feature type="compositionally biased region" description="Polar residues" evidence="5">
    <location>
        <begin position="966"/>
        <end position="985"/>
    </location>
</feature>
<dbReference type="InterPro" id="IPR002083">
    <property type="entry name" value="MATH/TRAF_dom"/>
</dbReference>
<comment type="subcellular location">
    <subcellularLocation>
        <location evidence="1">Cytoplasm</location>
    </subcellularLocation>
</comment>
<evidence type="ECO:0000256" key="3">
    <source>
        <dbReference type="ARBA" id="ARBA00022737"/>
    </source>
</evidence>
<feature type="domain" description="MATH" evidence="7">
    <location>
        <begin position="199"/>
        <end position="410"/>
    </location>
</feature>
<keyword evidence="4" id="KW-0862">Zinc</keyword>
<dbReference type="CDD" id="cd02257">
    <property type="entry name" value="Peptidase_C19"/>
    <property type="match status" value="1"/>
</dbReference>
<keyword evidence="2" id="KW-0963">Cytoplasm</keyword>
<evidence type="ECO:0000259" key="8">
    <source>
        <dbReference type="PROSITE" id="PS50235"/>
    </source>
</evidence>
<feature type="region of interest" description="Disordered" evidence="5">
    <location>
        <begin position="314"/>
        <end position="338"/>
    </location>
</feature>
<comment type="caution">
    <text evidence="9">The sequence shown here is derived from an EMBL/GenBank/DDBJ whole genome shotgun (WGS) entry which is preliminary data.</text>
</comment>
<evidence type="ECO:0000256" key="2">
    <source>
        <dbReference type="ARBA" id="ARBA00022490"/>
    </source>
</evidence>
<dbReference type="PROSITE" id="PS50089">
    <property type="entry name" value="ZF_RING_2"/>
    <property type="match status" value="1"/>
</dbReference>
<dbReference type="OrthoDB" id="294378at2759"/>